<keyword evidence="2" id="KW-1185">Reference proteome</keyword>
<evidence type="ECO:0000313" key="3">
    <source>
        <dbReference type="RefSeq" id="XP_065660365.1"/>
    </source>
</evidence>
<keyword evidence="1" id="KW-1133">Transmembrane helix</keyword>
<evidence type="ECO:0000256" key="1">
    <source>
        <dbReference type="SAM" id="Phobius"/>
    </source>
</evidence>
<evidence type="ECO:0000313" key="2">
    <source>
        <dbReference type="Proteomes" id="UP001652625"/>
    </source>
</evidence>
<feature type="transmembrane region" description="Helical" evidence="1">
    <location>
        <begin position="191"/>
        <end position="219"/>
    </location>
</feature>
<protein>
    <submittedName>
        <fullName evidence="3">Uncharacterized protein LOC105846238</fullName>
    </submittedName>
</protein>
<name>A0ABM4CF85_HYDVU</name>
<keyword evidence="1" id="KW-0812">Transmembrane</keyword>
<reference evidence="3" key="1">
    <citation type="submission" date="2025-08" db="UniProtKB">
        <authorList>
            <consortium name="RefSeq"/>
        </authorList>
    </citation>
    <scope>IDENTIFICATION</scope>
</reference>
<accession>A0ABM4CF85</accession>
<feature type="transmembrane region" description="Helical" evidence="1">
    <location>
        <begin position="240"/>
        <end position="263"/>
    </location>
</feature>
<feature type="transmembrane region" description="Helical" evidence="1">
    <location>
        <begin position="42"/>
        <end position="61"/>
    </location>
</feature>
<dbReference type="Proteomes" id="UP001652625">
    <property type="component" value="Chromosome 08"/>
</dbReference>
<proteinExistence type="predicted"/>
<feature type="transmembrane region" description="Helical" evidence="1">
    <location>
        <begin position="126"/>
        <end position="144"/>
    </location>
</feature>
<feature type="transmembrane region" description="Helical" evidence="1">
    <location>
        <begin position="275"/>
        <end position="295"/>
    </location>
</feature>
<feature type="transmembrane region" description="Helical" evidence="1">
    <location>
        <begin position="165"/>
        <end position="185"/>
    </location>
</feature>
<gene>
    <name evidence="3" type="primary">LOC105846238</name>
</gene>
<sequence length="338" mass="38797">MAVFGKVLLTVISFGITGILLNGTSLLLLAKLKNSRTDKTQRWIISNLCFFSLCLSITYTVTNSIEIIQSVNNKENYKDEYENLTVAARESKKKNNSFIFHRTDNVILYIKEEGHSPSIAYVIEDALIASFVIGNYLATLWLVLDRYLHIKMIIKYTCYWSHKKTLLTMLIMWILALTIGCLMRIYLRGNLAYICNIIYITLDSIIILVSFYVYSYALIVIKKQKQLHLKGNDNGITKGVFLSACILLTFIVTVTIPDIISILNEKMELNDNFAWYSFLCNSISILTDAIIYILLSPKGRWYFKKKLHTISSRRNSSIVLSNMTVETFRSCSIAYNIR</sequence>
<keyword evidence="1" id="KW-0472">Membrane</keyword>
<dbReference type="GeneID" id="105846238"/>
<organism evidence="2 3">
    <name type="scientific">Hydra vulgaris</name>
    <name type="common">Hydra</name>
    <name type="synonym">Hydra attenuata</name>
    <dbReference type="NCBI Taxonomy" id="6087"/>
    <lineage>
        <taxon>Eukaryota</taxon>
        <taxon>Metazoa</taxon>
        <taxon>Cnidaria</taxon>
        <taxon>Hydrozoa</taxon>
        <taxon>Hydroidolina</taxon>
        <taxon>Anthoathecata</taxon>
        <taxon>Aplanulata</taxon>
        <taxon>Hydridae</taxon>
        <taxon>Hydra</taxon>
    </lineage>
</organism>
<feature type="transmembrane region" description="Helical" evidence="1">
    <location>
        <begin position="6"/>
        <end position="30"/>
    </location>
</feature>
<dbReference type="Gene3D" id="1.20.1070.10">
    <property type="entry name" value="Rhodopsin 7-helix transmembrane proteins"/>
    <property type="match status" value="1"/>
</dbReference>
<dbReference type="RefSeq" id="XP_065660365.1">
    <property type="nucleotide sequence ID" value="XM_065804293.1"/>
</dbReference>
<dbReference type="SUPFAM" id="SSF81321">
    <property type="entry name" value="Family A G protein-coupled receptor-like"/>
    <property type="match status" value="1"/>
</dbReference>